<reference evidence="2 3" key="1">
    <citation type="submission" date="2023-03" db="EMBL/GenBank/DDBJ databases">
        <title>Bacillus Genome Sequencing.</title>
        <authorList>
            <person name="Dunlap C."/>
        </authorList>
    </citation>
    <scope>NUCLEOTIDE SEQUENCE [LARGE SCALE GENOMIC DNA]</scope>
    <source>
        <strain evidence="2 3">NRS-52</strain>
    </source>
</reference>
<evidence type="ECO:0000313" key="3">
    <source>
        <dbReference type="Proteomes" id="UP001343257"/>
    </source>
</evidence>
<organism evidence="2 3">
    <name type="scientific">Paenibacillus chibensis</name>
    <dbReference type="NCBI Taxonomy" id="59846"/>
    <lineage>
        <taxon>Bacteria</taxon>
        <taxon>Bacillati</taxon>
        <taxon>Bacillota</taxon>
        <taxon>Bacilli</taxon>
        <taxon>Bacillales</taxon>
        <taxon>Paenibacillaceae</taxon>
        <taxon>Paenibacillus</taxon>
    </lineage>
</organism>
<feature type="transmembrane region" description="Helical" evidence="1">
    <location>
        <begin position="116"/>
        <end position="140"/>
    </location>
</feature>
<evidence type="ECO:0000313" key="2">
    <source>
        <dbReference type="EMBL" id="MED5019321.1"/>
    </source>
</evidence>
<dbReference type="EMBL" id="JARTLD010000047">
    <property type="protein sequence ID" value="MED5019321.1"/>
    <property type="molecule type" value="Genomic_DNA"/>
</dbReference>
<name>A0ABU6PWS5_9BACL</name>
<comment type="caution">
    <text evidence="2">The sequence shown here is derived from an EMBL/GenBank/DDBJ whole genome shotgun (WGS) entry which is preliminary data.</text>
</comment>
<dbReference type="Proteomes" id="UP001343257">
    <property type="component" value="Unassembled WGS sequence"/>
</dbReference>
<sequence length="141" mass="15737">MVKITLKLSLFLIPCVLLLTTFKVNYSQVEQLPNILMGSIALSSSSLGFFIAGVSILQTSNLSRFYEKLVQLGTNRKILGWLMTSIFYMFLLSVTSLIALFFISGTGIETTILLNVWLALLIASVLSTLFIIFIFIIVFLK</sequence>
<evidence type="ECO:0000256" key="1">
    <source>
        <dbReference type="SAM" id="Phobius"/>
    </source>
</evidence>
<keyword evidence="3" id="KW-1185">Reference proteome</keyword>
<gene>
    <name evidence="2" type="ORF">P9847_18630</name>
</gene>
<dbReference type="RefSeq" id="WP_328280208.1">
    <property type="nucleotide sequence ID" value="NZ_JARTLD010000047.1"/>
</dbReference>
<protein>
    <submittedName>
        <fullName evidence="2">Uncharacterized protein</fullName>
    </submittedName>
</protein>
<keyword evidence="1" id="KW-1133">Transmembrane helix</keyword>
<keyword evidence="1" id="KW-0472">Membrane</keyword>
<feature type="transmembrane region" description="Helical" evidence="1">
    <location>
        <begin position="33"/>
        <end position="57"/>
    </location>
</feature>
<accession>A0ABU6PWS5</accession>
<proteinExistence type="predicted"/>
<feature type="transmembrane region" description="Helical" evidence="1">
    <location>
        <begin position="78"/>
        <end position="104"/>
    </location>
</feature>
<keyword evidence="1" id="KW-0812">Transmembrane</keyword>